<feature type="modified residue" description="4-aspartylphosphate" evidence="2">
    <location>
        <position position="54"/>
    </location>
</feature>
<dbReference type="SUPFAM" id="SSF52172">
    <property type="entry name" value="CheY-like"/>
    <property type="match status" value="1"/>
</dbReference>
<keyword evidence="1 2" id="KW-0597">Phosphoprotein</keyword>
<proteinExistence type="predicted"/>
<dbReference type="PANTHER" id="PTHR44591:SF3">
    <property type="entry name" value="RESPONSE REGULATORY DOMAIN-CONTAINING PROTEIN"/>
    <property type="match status" value="1"/>
</dbReference>
<dbReference type="SMART" id="SM00448">
    <property type="entry name" value="REC"/>
    <property type="match status" value="1"/>
</dbReference>
<dbReference type="InterPro" id="IPR050595">
    <property type="entry name" value="Bact_response_regulator"/>
</dbReference>
<gene>
    <name evidence="4" type="ORF">I7412_34940</name>
</gene>
<keyword evidence="5" id="KW-1185">Reference proteome</keyword>
<evidence type="ECO:0000313" key="4">
    <source>
        <dbReference type="EMBL" id="MBL7632262.1"/>
    </source>
</evidence>
<dbReference type="PROSITE" id="PS50110">
    <property type="entry name" value="RESPONSE_REGULATORY"/>
    <property type="match status" value="1"/>
</dbReference>
<feature type="domain" description="Response regulatory" evidence="3">
    <location>
        <begin position="4"/>
        <end position="119"/>
    </location>
</feature>
<dbReference type="PANTHER" id="PTHR44591">
    <property type="entry name" value="STRESS RESPONSE REGULATOR PROTEIN 1"/>
    <property type="match status" value="1"/>
</dbReference>
<comment type="caution">
    <text evidence="4">The sequence shown here is derived from an EMBL/GenBank/DDBJ whole genome shotgun (WGS) entry which is preliminary data.</text>
</comment>
<dbReference type="InterPro" id="IPR011006">
    <property type="entry name" value="CheY-like_superfamily"/>
</dbReference>
<accession>A0A937RL16</accession>
<dbReference type="EMBL" id="JAEACQ010000301">
    <property type="protein sequence ID" value="MBL7632262.1"/>
    <property type="molecule type" value="Genomic_DNA"/>
</dbReference>
<evidence type="ECO:0000259" key="3">
    <source>
        <dbReference type="PROSITE" id="PS50110"/>
    </source>
</evidence>
<sequence>MTRTAVIVDDHAEFRARARELLEAAGYEIVGSCPDGRSALVTIDRTRPDVVLLDIQLPDVDGFGVLARIDAPPAGPVVVLVSTRAAVDYGGRLARSGAAGFITKAELSADALAAVVGDR</sequence>
<organism evidence="4 5">
    <name type="scientific">Frankia nepalensis</name>
    <dbReference type="NCBI Taxonomy" id="1836974"/>
    <lineage>
        <taxon>Bacteria</taxon>
        <taxon>Bacillati</taxon>
        <taxon>Actinomycetota</taxon>
        <taxon>Actinomycetes</taxon>
        <taxon>Frankiales</taxon>
        <taxon>Frankiaceae</taxon>
        <taxon>Frankia</taxon>
    </lineage>
</organism>
<name>A0A937RL16_9ACTN</name>
<dbReference type="AlphaFoldDB" id="A0A937RL16"/>
<evidence type="ECO:0000256" key="2">
    <source>
        <dbReference type="PROSITE-ProRule" id="PRU00169"/>
    </source>
</evidence>
<reference evidence="4" key="1">
    <citation type="submission" date="2020-12" db="EMBL/GenBank/DDBJ databases">
        <title>Genomic characterization of non-nitrogen-fixing Frankia strains.</title>
        <authorList>
            <person name="Carlos-Shanley C."/>
            <person name="Guerra T."/>
            <person name="Hahn D."/>
        </authorList>
    </citation>
    <scope>NUCLEOTIDE SEQUENCE</scope>
    <source>
        <strain evidence="4">CN6</strain>
    </source>
</reference>
<evidence type="ECO:0000256" key="1">
    <source>
        <dbReference type="ARBA" id="ARBA00022553"/>
    </source>
</evidence>
<dbReference type="InterPro" id="IPR001789">
    <property type="entry name" value="Sig_transdc_resp-reg_receiver"/>
</dbReference>
<dbReference type="Pfam" id="PF00072">
    <property type="entry name" value="Response_reg"/>
    <property type="match status" value="1"/>
</dbReference>
<dbReference type="Proteomes" id="UP000604475">
    <property type="component" value="Unassembled WGS sequence"/>
</dbReference>
<dbReference type="RefSeq" id="WP_203005528.1">
    <property type="nucleotide sequence ID" value="NZ_JADWYU010000091.1"/>
</dbReference>
<protein>
    <submittedName>
        <fullName evidence="4">Response regulator</fullName>
    </submittedName>
</protein>
<dbReference type="CDD" id="cd00156">
    <property type="entry name" value="REC"/>
    <property type="match status" value="1"/>
</dbReference>
<dbReference type="GO" id="GO:0000160">
    <property type="term" value="P:phosphorelay signal transduction system"/>
    <property type="evidence" value="ECO:0007669"/>
    <property type="project" value="InterPro"/>
</dbReference>
<evidence type="ECO:0000313" key="5">
    <source>
        <dbReference type="Proteomes" id="UP000604475"/>
    </source>
</evidence>
<dbReference type="Gene3D" id="3.40.50.2300">
    <property type="match status" value="1"/>
</dbReference>